<organism evidence="1">
    <name type="scientific">Rhizophora mucronata</name>
    <name type="common">Asiatic mangrove</name>
    <dbReference type="NCBI Taxonomy" id="61149"/>
    <lineage>
        <taxon>Eukaryota</taxon>
        <taxon>Viridiplantae</taxon>
        <taxon>Streptophyta</taxon>
        <taxon>Embryophyta</taxon>
        <taxon>Tracheophyta</taxon>
        <taxon>Spermatophyta</taxon>
        <taxon>Magnoliopsida</taxon>
        <taxon>eudicotyledons</taxon>
        <taxon>Gunneridae</taxon>
        <taxon>Pentapetalae</taxon>
        <taxon>rosids</taxon>
        <taxon>fabids</taxon>
        <taxon>Malpighiales</taxon>
        <taxon>Rhizophoraceae</taxon>
        <taxon>Rhizophora</taxon>
    </lineage>
</organism>
<reference evidence="1" key="1">
    <citation type="submission" date="2018-02" db="EMBL/GenBank/DDBJ databases">
        <title>Rhizophora mucronata_Transcriptome.</title>
        <authorList>
            <person name="Meera S.P."/>
            <person name="Sreeshan A."/>
            <person name="Augustine A."/>
        </authorList>
    </citation>
    <scope>NUCLEOTIDE SEQUENCE</scope>
    <source>
        <tissue evidence="1">Leaf</tissue>
    </source>
</reference>
<accession>A0A2P2JGQ6</accession>
<dbReference type="EMBL" id="GGEC01012170">
    <property type="protein sequence ID" value="MBW92653.1"/>
    <property type="molecule type" value="Transcribed_RNA"/>
</dbReference>
<proteinExistence type="predicted"/>
<sequence length="34" mass="4166">MWLPCICFQHTKEKMKVATWLCLNQKKDQKSELR</sequence>
<name>A0A2P2JGQ6_RHIMU</name>
<protein>
    <submittedName>
        <fullName evidence="1">Uncharacterized protein</fullName>
    </submittedName>
</protein>
<dbReference type="AlphaFoldDB" id="A0A2P2JGQ6"/>
<evidence type="ECO:0000313" key="1">
    <source>
        <dbReference type="EMBL" id="MBW92653.1"/>
    </source>
</evidence>